<dbReference type="InterPro" id="IPR027417">
    <property type="entry name" value="P-loop_NTPase"/>
</dbReference>
<keyword evidence="6 9" id="KW-0067">ATP-binding</keyword>
<evidence type="ECO:0000313" key="9">
    <source>
        <dbReference type="EMBL" id="NDW03692.1"/>
    </source>
</evidence>
<sequence>MPHSRAAVEPLLTVDALTVSLPGGMDRDFAVEAISFKLAAGETLCIVGESGSGKSVTANAIMGLLPDALEIKAGRIVLRGEDLLGATPAELRDMRGRIVSIVFQDPLSALNPLMTIGDQIAEVIDAHRGHETIDKKARVVELLDEVGLPHPEIIKTQYPFRLSGGQRQRVMIAMALALEPAVLIADEPTTALDVTTQAQILDLIRTIQTKKAMGVMFITHDFGVVAEIADRVIVMERGRIVEEGRATDVLGAPSHPYTQRLVAAVPRMSEAHAAAASEAPIVLAASGLKKTFRLPGAFFKPPRIVNAVDDVSLTVRKGQTVGIVGESGSGKSTLGRILMKILDADEGSIIFDGQEVARMPEAEFRRHRPLIQMIFQDPFASLNPRQTVGRILTAGPMAHGISSAEAKTKAHRLLSRVGLDPSAFERYPHEFSGGQRQRVGIARALMFDPQLIIADEAVSALDVSVQAQILDLLAEIQDEMKLAMIFITHDLRIASRICDEVVVMQHGRMVEAGPPAQVFRAPREDYTRTLVAAIPGGRWENAA</sequence>
<keyword evidence="5" id="KW-0547">Nucleotide-binding</keyword>
<dbReference type="InterPro" id="IPR013563">
    <property type="entry name" value="Oligopep_ABC_C"/>
</dbReference>
<dbReference type="NCBIfam" id="NF008453">
    <property type="entry name" value="PRK11308.1"/>
    <property type="match status" value="2"/>
</dbReference>
<keyword evidence="7" id="KW-0472">Membrane</keyword>
<dbReference type="GO" id="GO:0005886">
    <property type="term" value="C:plasma membrane"/>
    <property type="evidence" value="ECO:0007669"/>
    <property type="project" value="UniProtKB-SubCell"/>
</dbReference>
<dbReference type="CDD" id="cd03257">
    <property type="entry name" value="ABC_NikE_OppD_transporters"/>
    <property type="match status" value="2"/>
</dbReference>
<reference evidence="9 10" key="1">
    <citation type="submission" date="2020-01" db="EMBL/GenBank/DDBJ databases">
        <title>Jiella pacifica sp. nov.</title>
        <authorList>
            <person name="Xue Z."/>
            <person name="Zhu S."/>
            <person name="Chen J."/>
            <person name="Yang J."/>
        </authorList>
    </citation>
    <scope>NUCLEOTIDE SEQUENCE [LARGE SCALE GENOMIC DNA]</scope>
    <source>
        <strain evidence="9 10">40Bstr34</strain>
    </source>
</reference>
<dbReference type="RefSeq" id="WP_163461296.1">
    <property type="nucleotide sequence ID" value="NZ_JAAAMG010000002.1"/>
</dbReference>
<evidence type="ECO:0000259" key="8">
    <source>
        <dbReference type="PROSITE" id="PS50893"/>
    </source>
</evidence>
<evidence type="ECO:0000256" key="1">
    <source>
        <dbReference type="ARBA" id="ARBA00004417"/>
    </source>
</evidence>
<dbReference type="Pfam" id="PF08352">
    <property type="entry name" value="oligo_HPY"/>
    <property type="match status" value="2"/>
</dbReference>
<feature type="domain" description="ABC transporter" evidence="8">
    <location>
        <begin position="292"/>
        <end position="531"/>
    </location>
</feature>
<dbReference type="EMBL" id="JAAAMG010000002">
    <property type="protein sequence ID" value="NDW03692.1"/>
    <property type="molecule type" value="Genomic_DNA"/>
</dbReference>
<dbReference type="SUPFAM" id="SSF52540">
    <property type="entry name" value="P-loop containing nucleoside triphosphate hydrolases"/>
    <property type="match status" value="2"/>
</dbReference>
<dbReference type="AlphaFoldDB" id="A0A6N9SZB4"/>
<keyword evidence="10" id="KW-1185">Reference proteome</keyword>
<keyword evidence="4" id="KW-1003">Cell membrane</keyword>
<dbReference type="InterPro" id="IPR003593">
    <property type="entry name" value="AAA+_ATPase"/>
</dbReference>
<evidence type="ECO:0000256" key="5">
    <source>
        <dbReference type="ARBA" id="ARBA00022741"/>
    </source>
</evidence>
<dbReference type="GO" id="GO:0055085">
    <property type="term" value="P:transmembrane transport"/>
    <property type="evidence" value="ECO:0007669"/>
    <property type="project" value="UniProtKB-ARBA"/>
</dbReference>
<dbReference type="InterPro" id="IPR003439">
    <property type="entry name" value="ABC_transporter-like_ATP-bd"/>
</dbReference>
<evidence type="ECO:0000256" key="3">
    <source>
        <dbReference type="ARBA" id="ARBA00022448"/>
    </source>
</evidence>
<gene>
    <name evidence="9" type="ORF">GTK09_04560</name>
</gene>
<accession>A0A6N9SZB4</accession>
<dbReference type="Proteomes" id="UP000469011">
    <property type="component" value="Unassembled WGS sequence"/>
</dbReference>
<dbReference type="Gene3D" id="3.40.50.300">
    <property type="entry name" value="P-loop containing nucleotide triphosphate hydrolases"/>
    <property type="match status" value="2"/>
</dbReference>
<dbReference type="PROSITE" id="PS50893">
    <property type="entry name" value="ABC_TRANSPORTER_2"/>
    <property type="match status" value="2"/>
</dbReference>
<dbReference type="PROSITE" id="PS00211">
    <property type="entry name" value="ABC_TRANSPORTER_1"/>
    <property type="match status" value="2"/>
</dbReference>
<dbReference type="GO" id="GO:0005524">
    <property type="term" value="F:ATP binding"/>
    <property type="evidence" value="ECO:0007669"/>
    <property type="project" value="UniProtKB-KW"/>
</dbReference>
<dbReference type="PANTHER" id="PTHR43297">
    <property type="entry name" value="OLIGOPEPTIDE TRANSPORT ATP-BINDING PROTEIN APPD"/>
    <property type="match status" value="1"/>
</dbReference>
<dbReference type="NCBIfam" id="NF007739">
    <property type="entry name" value="PRK10419.1"/>
    <property type="match status" value="2"/>
</dbReference>
<dbReference type="PANTHER" id="PTHR43297:SF2">
    <property type="entry name" value="DIPEPTIDE TRANSPORT ATP-BINDING PROTEIN DPPD"/>
    <property type="match status" value="1"/>
</dbReference>
<organism evidence="9 10">
    <name type="scientific">Jiella pacifica</name>
    <dbReference type="NCBI Taxonomy" id="2696469"/>
    <lineage>
        <taxon>Bacteria</taxon>
        <taxon>Pseudomonadati</taxon>
        <taxon>Pseudomonadota</taxon>
        <taxon>Alphaproteobacteria</taxon>
        <taxon>Hyphomicrobiales</taxon>
        <taxon>Aurantimonadaceae</taxon>
        <taxon>Jiella</taxon>
    </lineage>
</organism>
<comment type="caution">
    <text evidence="9">The sequence shown here is derived from an EMBL/GenBank/DDBJ whole genome shotgun (WGS) entry which is preliminary data.</text>
</comment>
<evidence type="ECO:0000256" key="6">
    <source>
        <dbReference type="ARBA" id="ARBA00022840"/>
    </source>
</evidence>
<dbReference type="InterPro" id="IPR050388">
    <property type="entry name" value="ABC_Ni/Peptide_Import"/>
</dbReference>
<comment type="subcellular location">
    <subcellularLocation>
        <location evidence="1">Cell inner membrane</location>
        <topology evidence="1">Peripheral membrane protein</topology>
    </subcellularLocation>
</comment>
<evidence type="ECO:0000313" key="10">
    <source>
        <dbReference type="Proteomes" id="UP000469011"/>
    </source>
</evidence>
<dbReference type="GO" id="GO:0016887">
    <property type="term" value="F:ATP hydrolysis activity"/>
    <property type="evidence" value="ECO:0007669"/>
    <property type="project" value="InterPro"/>
</dbReference>
<evidence type="ECO:0000256" key="7">
    <source>
        <dbReference type="ARBA" id="ARBA00023136"/>
    </source>
</evidence>
<dbReference type="SMART" id="SM00382">
    <property type="entry name" value="AAA"/>
    <property type="match status" value="2"/>
</dbReference>
<name>A0A6N9SZB4_9HYPH</name>
<keyword evidence="3" id="KW-0813">Transport</keyword>
<proteinExistence type="inferred from homology"/>
<protein>
    <submittedName>
        <fullName evidence="9">Dipeptide ABC transporter ATP-binding protein</fullName>
    </submittedName>
</protein>
<dbReference type="GO" id="GO:0015833">
    <property type="term" value="P:peptide transport"/>
    <property type="evidence" value="ECO:0007669"/>
    <property type="project" value="InterPro"/>
</dbReference>
<feature type="domain" description="ABC transporter" evidence="8">
    <location>
        <begin position="12"/>
        <end position="262"/>
    </location>
</feature>
<evidence type="ECO:0000256" key="2">
    <source>
        <dbReference type="ARBA" id="ARBA00005417"/>
    </source>
</evidence>
<dbReference type="FunFam" id="3.40.50.300:FF:000016">
    <property type="entry name" value="Oligopeptide ABC transporter ATP-binding component"/>
    <property type="match status" value="1"/>
</dbReference>
<comment type="similarity">
    <text evidence="2">Belongs to the ABC transporter superfamily.</text>
</comment>
<dbReference type="NCBIfam" id="NF010167">
    <property type="entry name" value="PRK13648.1"/>
    <property type="match status" value="2"/>
</dbReference>
<dbReference type="InterPro" id="IPR017871">
    <property type="entry name" value="ABC_transporter-like_CS"/>
</dbReference>
<dbReference type="Pfam" id="PF00005">
    <property type="entry name" value="ABC_tran"/>
    <property type="match status" value="2"/>
</dbReference>
<evidence type="ECO:0000256" key="4">
    <source>
        <dbReference type="ARBA" id="ARBA00022475"/>
    </source>
</evidence>